<comment type="caution">
    <text evidence="2">The sequence shown here is derived from an EMBL/GenBank/DDBJ whole genome shotgun (WGS) entry which is preliminary data.</text>
</comment>
<gene>
    <name evidence="2" type="ORF">H3H36_12985</name>
</gene>
<dbReference type="Proteomes" id="UP000566711">
    <property type="component" value="Unassembled WGS sequence"/>
</dbReference>
<evidence type="ECO:0000313" key="2">
    <source>
        <dbReference type="EMBL" id="MBA5606269.1"/>
    </source>
</evidence>
<reference evidence="2 3" key="1">
    <citation type="submission" date="2020-07" db="EMBL/GenBank/DDBJ databases">
        <title>Novel species isolated from subtropical streams in China.</title>
        <authorList>
            <person name="Lu H."/>
        </authorList>
    </citation>
    <scope>NUCLEOTIDE SEQUENCE [LARGE SCALE GENOMIC DNA]</scope>
    <source>
        <strain evidence="2 3">FT3S</strain>
    </source>
</reference>
<keyword evidence="3" id="KW-1185">Reference proteome</keyword>
<dbReference type="Pfam" id="PF06048">
    <property type="entry name" value="DUF927"/>
    <property type="match status" value="1"/>
</dbReference>
<proteinExistence type="predicted"/>
<protein>
    <submittedName>
        <fullName evidence="2">DUF927 domain-containing protein</fullName>
    </submittedName>
</protein>
<evidence type="ECO:0000313" key="3">
    <source>
        <dbReference type="Proteomes" id="UP000566711"/>
    </source>
</evidence>
<sequence>MSIPKPPATHFNGYYLRDRHVTYDTKKGEIELMTGWVWIAEPVSCPVTGNMSYLLEVQPIGRERSTLLVKPEDMNAKYLKKALGQRGIIVHHESKLPHYLSMTASYSDYTEKVPRILIESPGWFANGQGFYTGRKVIRAQGVDESRYRLEPISRAPVAVKGSVEDWKENIGVHAQNNPVILTSSCIFIASPFLRMMGLGTRLVNIHGSKGTGKTLCSQIGASIWGNGTDPAAGLYSEDAPYVTKFSTTMNGIEPLLARYSPLPIALDEMTEQTAETVGELLYKIASGEGKHRMTSQMEAAAVNRWLLTIIATSEKGVADAVKAGGKALLGGQQDRAIDIPIDRIGVISNFGDFNGFPELTRHLKKACGDYYGAPGEAILQFACDNPELVRDVISMAPEIEERLMPPNCGDGERRIVKFLAAAVVAGNLAILAGVLDCEPEVVENAVKLIVMEWWHGRGGSLRRIAEFLSANYADVKEHAPVRRSSAKAFIDGNLIIIPDHVFDNEFGDEAKGIIAELVGLNALIREQDKRNKSRFCNNSLYAYVIKLDRVEPILMELEDRENDSDGEVSGQI</sequence>
<dbReference type="AlphaFoldDB" id="A0A7W2EI50"/>
<accession>A0A7W2EI50</accession>
<name>A0A7W2EI50_9BURK</name>
<dbReference type="InterPro" id="IPR009270">
    <property type="entry name" value="DUF927"/>
</dbReference>
<organism evidence="2 3">
    <name type="scientific">Rugamonas fusca</name>
    <dbReference type="NCBI Taxonomy" id="2758568"/>
    <lineage>
        <taxon>Bacteria</taxon>
        <taxon>Pseudomonadati</taxon>
        <taxon>Pseudomonadota</taxon>
        <taxon>Betaproteobacteria</taxon>
        <taxon>Burkholderiales</taxon>
        <taxon>Oxalobacteraceae</taxon>
        <taxon>Telluria group</taxon>
        <taxon>Rugamonas</taxon>
    </lineage>
</organism>
<evidence type="ECO:0000259" key="1">
    <source>
        <dbReference type="Pfam" id="PF06048"/>
    </source>
</evidence>
<feature type="domain" description="DUF927" evidence="1">
    <location>
        <begin position="31"/>
        <end position="296"/>
    </location>
</feature>
<dbReference type="EMBL" id="JACEZS010000010">
    <property type="protein sequence ID" value="MBA5606269.1"/>
    <property type="molecule type" value="Genomic_DNA"/>
</dbReference>
<dbReference type="RefSeq" id="WP_182218181.1">
    <property type="nucleotide sequence ID" value="NZ_JACEZS010000010.1"/>
</dbReference>